<gene>
    <name evidence="3" type="ORF">BG015_002329</name>
</gene>
<feature type="compositionally biased region" description="Basic and acidic residues" evidence="1">
    <location>
        <begin position="236"/>
        <end position="256"/>
    </location>
</feature>
<feature type="compositionally biased region" description="Polar residues" evidence="1">
    <location>
        <begin position="275"/>
        <end position="287"/>
    </location>
</feature>
<sequence length="287" mass="29678">MATAQAFTSSSSSTPNNTPSASEINSIIPGTIFPDDSPLSSFIDSGDLPYDSPSPSSPSTHTANKNGGGGEGGGGDHIGQIEVNSTIQTILVVLGFCVGALFLLGVVAMYYISHKNKRAEEKKKQREEEAAAGGAEESKAGRNSISSPPGSSHPNISAGTGTVAAVAAGGRENPAHRIIITRSMTATTANTRIGAGGLNGCDEKDGSGGSGGLSPIGDGKSDMVTIYIDEMPDDEIRTQHHCDDDDMDNGREKQELDEGGMEGGNDIPSQERARNTMNPYPSPHNSM</sequence>
<dbReference type="EMBL" id="JAAAUQ010001457">
    <property type="protein sequence ID" value="KAF9138588.1"/>
    <property type="molecule type" value="Genomic_DNA"/>
</dbReference>
<feature type="region of interest" description="Disordered" evidence="1">
    <location>
        <begin position="1"/>
        <end position="77"/>
    </location>
</feature>
<dbReference type="OrthoDB" id="2445324at2759"/>
<organism evidence="3 4">
    <name type="scientific">Linnemannia schmuckeri</name>
    <dbReference type="NCBI Taxonomy" id="64567"/>
    <lineage>
        <taxon>Eukaryota</taxon>
        <taxon>Fungi</taxon>
        <taxon>Fungi incertae sedis</taxon>
        <taxon>Mucoromycota</taxon>
        <taxon>Mortierellomycotina</taxon>
        <taxon>Mortierellomycetes</taxon>
        <taxon>Mortierellales</taxon>
        <taxon>Mortierellaceae</taxon>
        <taxon>Linnemannia</taxon>
    </lineage>
</organism>
<evidence type="ECO:0000256" key="1">
    <source>
        <dbReference type="SAM" id="MobiDB-lite"/>
    </source>
</evidence>
<dbReference type="Proteomes" id="UP000748756">
    <property type="component" value="Unassembled WGS sequence"/>
</dbReference>
<keyword evidence="4" id="KW-1185">Reference proteome</keyword>
<protein>
    <submittedName>
        <fullName evidence="3">Uncharacterized protein</fullName>
    </submittedName>
</protein>
<evidence type="ECO:0000313" key="4">
    <source>
        <dbReference type="Proteomes" id="UP000748756"/>
    </source>
</evidence>
<name>A0A9P5RS45_9FUNG</name>
<keyword evidence="2" id="KW-1133">Transmembrane helix</keyword>
<evidence type="ECO:0000256" key="2">
    <source>
        <dbReference type="SAM" id="Phobius"/>
    </source>
</evidence>
<feature type="compositionally biased region" description="Polar residues" evidence="1">
    <location>
        <begin position="143"/>
        <end position="157"/>
    </location>
</feature>
<feature type="region of interest" description="Disordered" evidence="1">
    <location>
        <begin position="117"/>
        <end position="159"/>
    </location>
</feature>
<dbReference type="AlphaFoldDB" id="A0A9P5RS45"/>
<feature type="region of interest" description="Disordered" evidence="1">
    <location>
        <begin position="236"/>
        <end position="287"/>
    </location>
</feature>
<accession>A0A9P5RS45</accession>
<reference evidence="3" key="1">
    <citation type="journal article" date="2020" name="Fungal Divers.">
        <title>Resolving the Mortierellaceae phylogeny through synthesis of multi-gene phylogenetics and phylogenomics.</title>
        <authorList>
            <person name="Vandepol N."/>
            <person name="Liber J."/>
            <person name="Desiro A."/>
            <person name="Na H."/>
            <person name="Kennedy M."/>
            <person name="Barry K."/>
            <person name="Grigoriev I.V."/>
            <person name="Miller A.N."/>
            <person name="O'Donnell K."/>
            <person name="Stajich J.E."/>
            <person name="Bonito G."/>
        </authorList>
    </citation>
    <scope>NUCLEOTIDE SEQUENCE</scope>
    <source>
        <strain evidence="3">NRRL 6426</strain>
    </source>
</reference>
<feature type="compositionally biased region" description="Basic and acidic residues" evidence="1">
    <location>
        <begin position="118"/>
        <end position="129"/>
    </location>
</feature>
<evidence type="ECO:0000313" key="3">
    <source>
        <dbReference type="EMBL" id="KAF9138588.1"/>
    </source>
</evidence>
<comment type="caution">
    <text evidence="3">The sequence shown here is derived from an EMBL/GenBank/DDBJ whole genome shotgun (WGS) entry which is preliminary data.</text>
</comment>
<keyword evidence="2" id="KW-0472">Membrane</keyword>
<feature type="compositionally biased region" description="Gly residues" evidence="1">
    <location>
        <begin position="66"/>
        <end position="77"/>
    </location>
</feature>
<feature type="region of interest" description="Disordered" evidence="1">
    <location>
        <begin position="197"/>
        <end position="218"/>
    </location>
</feature>
<feature type="transmembrane region" description="Helical" evidence="2">
    <location>
        <begin position="90"/>
        <end position="112"/>
    </location>
</feature>
<proteinExistence type="predicted"/>
<feature type="compositionally biased region" description="Low complexity" evidence="1">
    <location>
        <begin position="1"/>
        <end position="22"/>
    </location>
</feature>
<keyword evidence="2" id="KW-0812">Transmembrane</keyword>